<dbReference type="Pfam" id="PF00512">
    <property type="entry name" value="HisKA"/>
    <property type="match status" value="1"/>
</dbReference>
<dbReference type="InterPro" id="IPR008207">
    <property type="entry name" value="Sig_transdc_His_kin_Hpt_dom"/>
</dbReference>
<dbReference type="EC" id="2.7.13.3" evidence="3"/>
<keyword evidence="6 17" id="KW-0597">Phosphoprotein</keyword>
<comment type="caution">
    <text evidence="23">The sequence shown here is derived from an EMBL/GenBank/DDBJ whole genome shotgun (WGS) entry which is preliminary data.</text>
</comment>
<keyword evidence="5" id="KW-0997">Cell inner membrane</keyword>
<dbReference type="SMART" id="SM00448">
    <property type="entry name" value="REC"/>
    <property type="match status" value="1"/>
</dbReference>
<evidence type="ECO:0000256" key="4">
    <source>
        <dbReference type="ARBA" id="ARBA00022475"/>
    </source>
</evidence>
<dbReference type="Gene3D" id="3.40.190.10">
    <property type="entry name" value="Periplasmic binding protein-like II"/>
    <property type="match status" value="4"/>
</dbReference>
<dbReference type="GO" id="GO:0005886">
    <property type="term" value="C:plasma membrane"/>
    <property type="evidence" value="ECO:0007669"/>
    <property type="project" value="UniProtKB-SubCell"/>
</dbReference>
<dbReference type="SMART" id="SM00388">
    <property type="entry name" value="HisKA"/>
    <property type="match status" value="1"/>
</dbReference>
<dbReference type="Gene3D" id="1.10.287.130">
    <property type="match status" value="1"/>
</dbReference>
<dbReference type="SUPFAM" id="SSF47384">
    <property type="entry name" value="Homodimeric domain of signal transducing histidine kinase"/>
    <property type="match status" value="1"/>
</dbReference>
<dbReference type="PANTHER" id="PTHR43047:SF72">
    <property type="entry name" value="OSMOSENSING HISTIDINE PROTEIN KINASE SLN1"/>
    <property type="match status" value="1"/>
</dbReference>
<feature type="modified residue" description="Phosphohistidine" evidence="16">
    <location>
        <position position="1145"/>
    </location>
</feature>
<evidence type="ECO:0000313" key="23">
    <source>
        <dbReference type="EMBL" id="HCK00054.1"/>
    </source>
</evidence>
<evidence type="ECO:0000256" key="13">
    <source>
        <dbReference type="ARBA" id="ARBA00022989"/>
    </source>
</evidence>
<keyword evidence="12" id="KW-0067">ATP-binding</keyword>
<dbReference type="InterPro" id="IPR001789">
    <property type="entry name" value="Sig_transdc_resp-reg_receiver"/>
</dbReference>
<evidence type="ECO:0000256" key="9">
    <source>
        <dbReference type="ARBA" id="ARBA00022729"/>
    </source>
</evidence>
<dbReference type="SUPFAM" id="SSF55874">
    <property type="entry name" value="ATPase domain of HSP90 chaperone/DNA topoisomerase II/histidine kinase"/>
    <property type="match status" value="1"/>
</dbReference>
<gene>
    <name evidence="23" type="ORF">DHV72_08510</name>
</gene>
<dbReference type="SUPFAM" id="SSF52172">
    <property type="entry name" value="CheY-like"/>
    <property type="match status" value="1"/>
</dbReference>
<dbReference type="SUPFAM" id="SSF47226">
    <property type="entry name" value="Histidine-containing phosphotransfer domain, HPT domain"/>
    <property type="match status" value="1"/>
</dbReference>
<dbReference type="PROSITE" id="PS50110">
    <property type="entry name" value="RESPONSE_REGULATORY"/>
    <property type="match status" value="1"/>
</dbReference>
<keyword evidence="13" id="KW-1133">Transmembrane helix</keyword>
<keyword evidence="8" id="KW-0812">Transmembrane</keyword>
<dbReference type="SUPFAM" id="SSF53850">
    <property type="entry name" value="Periplasmic binding protein-like II"/>
    <property type="match status" value="2"/>
</dbReference>
<feature type="signal peptide" evidence="18">
    <location>
        <begin position="1"/>
        <end position="21"/>
    </location>
</feature>
<dbReference type="PROSITE" id="PS50109">
    <property type="entry name" value="HIS_KIN"/>
    <property type="match status" value="1"/>
</dbReference>
<dbReference type="Gene3D" id="1.20.120.160">
    <property type="entry name" value="HPT domain"/>
    <property type="match status" value="1"/>
</dbReference>
<dbReference type="GO" id="GO:0000155">
    <property type="term" value="F:phosphorelay sensor kinase activity"/>
    <property type="evidence" value="ECO:0007669"/>
    <property type="project" value="InterPro"/>
</dbReference>
<dbReference type="PROSITE" id="PS50894">
    <property type="entry name" value="HPT"/>
    <property type="match status" value="1"/>
</dbReference>
<dbReference type="InterPro" id="IPR003661">
    <property type="entry name" value="HisK_dim/P_dom"/>
</dbReference>
<dbReference type="SMART" id="SM00387">
    <property type="entry name" value="HATPase_c"/>
    <property type="match status" value="1"/>
</dbReference>
<evidence type="ECO:0000259" key="19">
    <source>
        <dbReference type="PROSITE" id="PS50109"/>
    </source>
</evidence>
<dbReference type="Gene3D" id="3.30.565.10">
    <property type="entry name" value="Histidine kinase-like ATPase, C-terminal domain"/>
    <property type="match status" value="1"/>
</dbReference>
<evidence type="ECO:0000259" key="22">
    <source>
        <dbReference type="PROSITE" id="PS50894"/>
    </source>
</evidence>
<evidence type="ECO:0000256" key="3">
    <source>
        <dbReference type="ARBA" id="ARBA00012438"/>
    </source>
</evidence>
<dbReference type="Gene3D" id="3.40.50.2300">
    <property type="match status" value="1"/>
</dbReference>
<dbReference type="InterPro" id="IPR049871">
    <property type="entry name" value="BvgS-like_periplasmic2"/>
</dbReference>
<keyword evidence="7" id="KW-0808">Transferase</keyword>
<dbReference type="RefSeq" id="WP_278430922.1">
    <property type="nucleotide sequence ID" value="NZ_DPSM01000015.1"/>
</dbReference>
<reference evidence="23 24" key="1">
    <citation type="journal article" date="2018" name="Nat. Biotechnol.">
        <title>A standardized bacterial taxonomy based on genome phylogeny substantially revises the tree of life.</title>
        <authorList>
            <person name="Parks D.H."/>
            <person name="Chuvochina M."/>
            <person name="Waite D.W."/>
            <person name="Rinke C."/>
            <person name="Skarshewski A."/>
            <person name="Chaumeil P.A."/>
            <person name="Hugenholtz P."/>
        </authorList>
    </citation>
    <scope>NUCLEOTIDE SEQUENCE [LARGE SCALE GENOMIC DNA]</scope>
    <source>
        <strain evidence="23">UBA11264</strain>
    </source>
</reference>
<dbReference type="PROSITE" id="PS50113">
    <property type="entry name" value="PAC"/>
    <property type="match status" value="1"/>
</dbReference>
<name>A0A9C7QWC3_9GAMM</name>
<dbReference type="FunFam" id="3.30.565.10:FF:000010">
    <property type="entry name" value="Sensor histidine kinase RcsC"/>
    <property type="match status" value="1"/>
</dbReference>
<dbReference type="AlphaFoldDB" id="A0A9C7QWC3"/>
<dbReference type="Pfam" id="PF02518">
    <property type="entry name" value="HATPase_c"/>
    <property type="match status" value="1"/>
</dbReference>
<dbReference type="CDD" id="cd00082">
    <property type="entry name" value="HisKA"/>
    <property type="match status" value="1"/>
</dbReference>
<dbReference type="CDD" id="cd17546">
    <property type="entry name" value="REC_hyHK_CKI1_RcsC-like"/>
    <property type="match status" value="1"/>
</dbReference>
<accession>A0A9C7QWC3</accession>
<dbReference type="InterPro" id="IPR004358">
    <property type="entry name" value="Sig_transdc_His_kin-like_C"/>
</dbReference>
<dbReference type="GO" id="GO:0005524">
    <property type="term" value="F:ATP binding"/>
    <property type="evidence" value="ECO:0007669"/>
    <property type="project" value="UniProtKB-KW"/>
</dbReference>
<dbReference type="Pfam" id="PF00072">
    <property type="entry name" value="Response_reg"/>
    <property type="match status" value="1"/>
</dbReference>
<dbReference type="InterPro" id="IPR036890">
    <property type="entry name" value="HATPase_C_sf"/>
</dbReference>
<dbReference type="InterPro" id="IPR036097">
    <property type="entry name" value="HisK_dim/P_sf"/>
</dbReference>
<dbReference type="Pfam" id="PF01627">
    <property type="entry name" value="Hpt"/>
    <property type="match status" value="1"/>
</dbReference>
<evidence type="ECO:0000256" key="17">
    <source>
        <dbReference type="PROSITE-ProRule" id="PRU00169"/>
    </source>
</evidence>
<evidence type="ECO:0000313" key="24">
    <source>
        <dbReference type="Proteomes" id="UP000262210"/>
    </source>
</evidence>
<keyword evidence="9 18" id="KW-0732">Signal</keyword>
<dbReference type="InterPro" id="IPR003594">
    <property type="entry name" value="HATPase_dom"/>
</dbReference>
<dbReference type="Proteomes" id="UP000262210">
    <property type="component" value="Unassembled WGS sequence"/>
</dbReference>
<feature type="domain" description="PAC" evidence="21">
    <location>
        <begin position="644"/>
        <end position="698"/>
    </location>
</feature>
<keyword evidence="11 23" id="KW-0418">Kinase</keyword>
<keyword evidence="14" id="KW-0902">Two-component regulatory system</keyword>
<keyword evidence="15" id="KW-0472">Membrane</keyword>
<evidence type="ECO:0000256" key="18">
    <source>
        <dbReference type="SAM" id="SignalP"/>
    </source>
</evidence>
<proteinExistence type="predicted"/>
<comment type="subcellular location">
    <subcellularLocation>
        <location evidence="2">Cell inner membrane</location>
        <topology evidence="2">Multi-pass membrane protein</topology>
    </subcellularLocation>
</comment>
<feature type="domain" description="Response regulatory" evidence="20">
    <location>
        <begin position="960"/>
        <end position="1075"/>
    </location>
</feature>
<dbReference type="InterPro" id="IPR011006">
    <property type="entry name" value="CheY-like_superfamily"/>
</dbReference>
<dbReference type="CDD" id="cd13705">
    <property type="entry name" value="PBP2_BvgS_D1"/>
    <property type="match status" value="1"/>
</dbReference>
<protein>
    <recommendedName>
        <fullName evidence="3">histidine kinase</fullName>
        <ecNumber evidence="3">2.7.13.3</ecNumber>
    </recommendedName>
</protein>
<evidence type="ECO:0000256" key="11">
    <source>
        <dbReference type="ARBA" id="ARBA00022777"/>
    </source>
</evidence>
<evidence type="ECO:0000256" key="15">
    <source>
        <dbReference type="ARBA" id="ARBA00023136"/>
    </source>
</evidence>
<dbReference type="InterPro" id="IPR005467">
    <property type="entry name" value="His_kinase_dom"/>
</dbReference>
<dbReference type="EMBL" id="DPSM01000015">
    <property type="protein sequence ID" value="HCK00054.1"/>
    <property type="molecule type" value="Genomic_DNA"/>
</dbReference>
<dbReference type="GO" id="GO:0009927">
    <property type="term" value="F:histidine phosphotransfer kinase activity"/>
    <property type="evidence" value="ECO:0007669"/>
    <property type="project" value="TreeGrafter"/>
</dbReference>
<evidence type="ECO:0000256" key="16">
    <source>
        <dbReference type="PROSITE-ProRule" id="PRU00110"/>
    </source>
</evidence>
<dbReference type="InterPro" id="IPR035965">
    <property type="entry name" value="PAS-like_dom_sf"/>
</dbReference>
<feature type="domain" description="HPt" evidence="22">
    <location>
        <begin position="1106"/>
        <end position="1201"/>
    </location>
</feature>
<evidence type="ECO:0000256" key="6">
    <source>
        <dbReference type="ARBA" id="ARBA00022553"/>
    </source>
</evidence>
<dbReference type="PRINTS" id="PR00344">
    <property type="entry name" value="BCTRLSENSOR"/>
</dbReference>
<dbReference type="InterPro" id="IPR049870">
    <property type="entry name" value="BvgS-like_periplasmic1"/>
</dbReference>
<dbReference type="Gene3D" id="3.30.450.20">
    <property type="entry name" value="PAS domain"/>
    <property type="match status" value="1"/>
</dbReference>
<feature type="domain" description="Histidine kinase" evidence="19">
    <location>
        <begin position="716"/>
        <end position="937"/>
    </location>
</feature>
<feature type="modified residue" description="4-aspartylphosphate" evidence="17">
    <location>
        <position position="1009"/>
    </location>
</feature>
<dbReference type="SMART" id="SM00062">
    <property type="entry name" value="PBPb"/>
    <property type="match status" value="2"/>
</dbReference>
<dbReference type="CDD" id="cd16922">
    <property type="entry name" value="HATPase_EvgS-ArcB-TorS-like"/>
    <property type="match status" value="1"/>
</dbReference>
<evidence type="ECO:0000256" key="5">
    <source>
        <dbReference type="ARBA" id="ARBA00022519"/>
    </source>
</evidence>
<comment type="catalytic activity">
    <reaction evidence="1">
        <text>ATP + protein L-histidine = ADP + protein N-phospho-L-histidine.</text>
        <dbReference type="EC" id="2.7.13.3"/>
    </reaction>
</comment>
<dbReference type="InterPro" id="IPR036641">
    <property type="entry name" value="HPT_dom_sf"/>
</dbReference>
<dbReference type="CDD" id="cd13707">
    <property type="entry name" value="PBP2_BvgS_D2"/>
    <property type="match status" value="1"/>
</dbReference>
<sequence length="1209" mass="134594">MHSWLRPWLLALALCGFAAQAESGLQSLKIISRENYASARLMLGDEEWRWLGEKQSIAVAVWRPSIPPLVMFTEERGYEGITADYVQLVTHTLGLRARVVEYADRAGALAALKNHAVDLVVDPAGAALPQHGPLTLSERLIGDNPVLVHARQTGAAPFVYKAGMRLAISRWYADNTWLEAQFPQARVMYFDSDDAALASVAFGENDFYVGSLIAATYLIDRNYTQYLEVLEVFPDRDTGSRFILRNDQPVLLRAVNRALAVIPDPQHQIILQQWGERADLWRVRKKIAFSSRERKWLATNPTVKLSVNALYAPFTMIDAGDGFYGVTADVLRLIRLRTGIRFQAVPANSVDEMQRQVKHHDTAFIGAISESATRSKDLLFSRPYFSSPFVLVMKTAEKTTRRLAAGERVALVEGNALREELQAQFPGIEIVEAPNASLAMQWVDEGKVDAMVHTLFGASYMLDRYFKGRLTIAGRIGKEMAGIRFAVGRDQPELLSILNKSLESISPNKIAGITGKWQMRPDVQLNTWALYRTQFWLVGGGAAAIVLTSLMWIFYLRREVAARQQAQTSLQSQLKFNETLINSVSVPVYVIDRYGTLVLHNYAWRDFFFHAPCGDSARPLGHPESPLYEVWKEVMPLLAGKNQQNGAVRVFTLSNGETARTVIHHAVPYANPQGQMEGLICSWMDITEHEALTQALSEERERAEQANRAKSTFLATMSHEIRTPVSAIIGLLELAVKTSGNGDDREDPVRVAWESSRSLMGLIGDILDMARIESGRLELAPEWVHVGELLPPVVRVFEGLARQKGLRLRCSMPAALPHQVFIDPQRVRQVISNLVGNAVKFTDTGGVDISLDFTPVLHDERVQLTISVQDSGRGISDEDQRDIFAPWVQAKNADAQSGSGLGLGICAQLVRMMGGEISLDSRLGQGSKVTFVIPVEQRMDSPQPQPAAEPLAGKPQVALHILAVDDHPANRLLLKRQLTHLGHQVTEAKDGEEGWALWQQQEHQLVITDCSMPGMDGLALTRLIRQHQSRPTVIMGLTANAWPEERLRCREAGMDDCLFKPLQLPQLQALLAVAASDLHPPLPEKETMKLETLINYESLFSLAHNDIGMVRELLRATLVTNRQDLRLAQDLLVQEKWPTLVQCIHRITGAAQIIGAQRAARSSAELEALCRAPQVDRAEIHPYWQEFDQSVAELNLAIDAWLVANPEGA</sequence>
<dbReference type="InterPro" id="IPR000700">
    <property type="entry name" value="PAS-assoc_C"/>
</dbReference>
<dbReference type="PANTHER" id="PTHR43047">
    <property type="entry name" value="TWO-COMPONENT HISTIDINE PROTEIN KINASE"/>
    <property type="match status" value="1"/>
</dbReference>
<evidence type="ECO:0000259" key="20">
    <source>
        <dbReference type="PROSITE" id="PS50110"/>
    </source>
</evidence>
<dbReference type="InterPro" id="IPR001638">
    <property type="entry name" value="Solute-binding_3/MltF_N"/>
</dbReference>
<dbReference type="Pfam" id="PF00497">
    <property type="entry name" value="SBP_bac_3"/>
    <property type="match status" value="2"/>
</dbReference>
<evidence type="ECO:0000256" key="2">
    <source>
        <dbReference type="ARBA" id="ARBA00004429"/>
    </source>
</evidence>
<evidence type="ECO:0000259" key="21">
    <source>
        <dbReference type="PROSITE" id="PS50113"/>
    </source>
</evidence>
<evidence type="ECO:0000256" key="14">
    <source>
        <dbReference type="ARBA" id="ARBA00023012"/>
    </source>
</evidence>
<evidence type="ECO:0000256" key="1">
    <source>
        <dbReference type="ARBA" id="ARBA00000085"/>
    </source>
</evidence>
<evidence type="ECO:0000256" key="12">
    <source>
        <dbReference type="ARBA" id="ARBA00022840"/>
    </source>
</evidence>
<dbReference type="SUPFAM" id="SSF55785">
    <property type="entry name" value="PYP-like sensor domain (PAS domain)"/>
    <property type="match status" value="1"/>
</dbReference>
<keyword evidence="4" id="KW-1003">Cell membrane</keyword>
<keyword evidence="10" id="KW-0547">Nucleotide-binding</keyword>
<evidence type="ECO:0000256" key="7">
    <source>
        <dbReference type="ARBA" id="ARBA00022679"/>
    </source>
</evidence>
<evidence type="ECO:0000256" key="10">
    <source>
        <dbReference type="ARBA" id="ARBA00022741"/>
    </source>
</evidence>
<organism evidence="23 24">
    <name type="scientific">Serratia grimesii</name>
    <dbReference type="NCBI Taxonomy" id="82995"/>
    <lineage>
        <taxon>Bacteria</taxon>
        <taxon>Pseudomonadati</taxon>
        <taxon>Pseudomonadota</taxon>
        <taxon>Gammaproteobacteria</taxon>
        <taxon>Enterobacterales</taxon>
        <taxon>Yersiniaceae</taxon>
        <taxon>Serratia</taxon>
    </lineage>
</organism>
<feature type="chain" id="PRO_5039391364" description="histidine kinase" evidence="18">
    <location>
        <begin position="22"/>
        <end position="1209"/>
    </location>
</feature>
<evidence type="ECO:0000256" key="8">
    <source>
        <dbReference type="ARBA" id="ARBA00022692"/>
    </source>
</evidence>